<proteinExistence type="predicted"/>
<protein>
    <recommendedName>
        <fullName evidence="3">RHS repeat-associated core domain-containing protein</fullName>
    </recommendedName>
</protein>
<keyword evidence="2" id="KW-1185">Reference proteome</keyword>
<name>A0A398B507_9BACI</name>
<gene>
    <name evidence="1" type="ORF">D1970_11365</name>
</gene>
<dbReference type="InterPro" id="IPR022385">
    <property type="entry name" value="Rhs_assc_core"/>
</dbReference>
<evidence type="ECO:0008006" key="3">
    <source>
        <dbReference type="Google" id="ProtNLM"/>
    </source>
</evidence>
<dbReference type="NCBIfam" id="TIGR03696">
    <property type="entry name" value="Rhs_assc_core"/>
    <property type="match status" value="1"/>
</dbReference>
<comment type="caution">
    <text evidence="1">The sequence shown here is derived from an EMBL/GenBank/DDBJ whole genome shotgun (WGS) entry which is preliminary data.</text>
</comment>
<dbReference type="EMBL" id="QWVT01000018">
    <property type="protein sequence ID" value="RID84932.1"/>
    <property type="molecule type" value="Genomic_DNA"/>
</dbReference>
<dbReference type="Gene3D" id="2.180.10.10">
    <property type="entry name" value="RHS repeat-associated core"/>
    <property type="match status" value="1"/>
</dbReference>
<organism evidence="1 2">
    <name type="scientific">Mesobacillus zeae</name>
    <dbReference type="NCBI Taxonomy" id="1917180"/>
    <lineage>
        <taxon>Bacteria</taxon>
        <taxon>Bacillati</taxon>
        <taxon>Bacillota</taxon>
        <taxon>Bacilli</taxon>
        <taxon>Bacillales</taxon>
        <taxon>Bacillaceae</taxon>
        <taxon>Mesobacillus</taxon>
    </lineage>
</organism>
<reference evidence="1 2" key="1">
    <citation type="submission" date="2018-08" db="EMBL/GenBank/DDBJ databases">
        <title>Bacillus jemisoniae sp. nov., Bacillus chryseoplanitiae sp. nov., Bacillus resnikiae sp. nov., and Bacillus frankliniae sp. nov., isolated from Viking spacecraft and associated surfaces.</title>
        <authorList>
            <person name="Seuylemezian A."/>
            <person name="Vaishampayan P."/>
        </authorList>
    </citation>
    <scope>NUCLEOTIDE SEQUENCE [LARGE SCALE GENOMIC DNA]</scope>
    <source>
        <strain evidence="1 2">JJ-247</strain>
    </source>
</reference>
<dbReference type="AlphaFoldDB" id="A0A398B507"/>
<sequence length="78" mass="9039">MQYDKDTKLYFMGWRDYDSKVGRFIVADDYEGEDDNPISFNRYLYAEADPVNNIDPDGLAPKWLKKLKKGIKKASKAA</sequence>
<evidence type="ECO:0000313" key="2">
    <source>
        <dbReference type="Proteomes" id="UP000265816"/>
    </source>
</evidence>
<accession>A0A398B507</accession>
<dbReference type="Proteomes" id="UP000265816">
    <property type="component" value="Unassembled WGS sequence"/>
</dbReference>
<dbReference type="OrthoDB" id="1432909at2"/>
<evidence type="ECO:0000313" key="1">
    <source>
        <dbReference type="EMBL" id="RID84932.1"/>
    </source>
</evidence>
<dbReference type="RefSeq" id="WP_119112985.1">
    <property type="nucleotide sequence ID" value="NZ_CBCSEO010000011.1"/>
</dbReference>